<keyword evidence="5 6" id="KW-0472">Membrane</keyword>
<evidence type="ECO:0000256" key="6">
    <source>
        <dbReference type="SAM" id="Phobius"/>
    </source>
</evidence>
<keyword evidence="8" id="KW-1185">Reference proteome</keyword>
<evidence type="ECO:0000256" key="1">
    <source>
        <dbReference type="ARBA" id="ARBA00004651"/>
    </source>
</evidence>
<evidence type="ECO:0000256" key="5">
    <source>
        <dbReference type="ARBA" id="ARBA00023136"/>
    </source>
</evidence>
<dbReference type="Pfam" id="PF09678">
    <property type="entry name" value="Caa3_CtaG"/>
    <property type="match status" value="1"/>
</dbReference>
<evidence type="ECO:0000313" key="8">
    <source>
        <dbReference type="Proteomes" id="UP000183107"/>
    </source>
</evidence>
<feature type="transmembrane region" description="Helical" evidence="6">
    <location>
        <begin position="75"/>
        <end position="95"/>
    </location>
</feature>
<reference evidence="8" key="1">
    <citation type="submission" date="2016-10" db="EMBL/GenBank/DDBJ databases">
        <authorList>
            <person name="Varghese N."/>
        </authorList>
    </citation>
    <scope>NUCLEOTIDE SEQUENCE [LARGE SCALE GENOMIC DNA]</scope>
    <source>
        <strain evidence="8">Nsp8</strain>
    </source>
</reference>
<name>A0A1I5DQF1_9PROT</name>
<dbReference type="InterPro" id="IPR019108">
    <property type="entry name" value="Caa3_assmbl_CtaG-rel"/>
</dbReference>
<gene>
    <name evidence="7" type="ORF">SAMN05216386_2359</name>
</gene>
<evidence type="ECO:0000256" key="4">
    <source>
        <dbReference type="ARBA" id="ARBA00022989"/>
    </source>
</evidence>
<evidence type="ECO:0000313" key="7">
    <source>
        <dbReference type="EMBL" id="SFO01492.1"/>
    </source>
</evidence>
<feature type="transmembrane region" description="Helical" evidence="6">
    <location>
        <begin position="107"/>
        <end position="127"/>
    </location>
</feature>
<keyword evidence="3 6" id="KW-0812">Transmembrane</keyword>
<evidence type="ECO:0000256" key="2">
    <source>
        <dbReference type="ARBA" id="ARBA00022475"/>
    </source>
</evidence>
<dbReference type="Proteomes" id="UP000183107">
    <property type="component" value="Unassembled WGS sequence"/>
</dbReference>
<sequence>MIGTIVDMSIGQLSELMLQHMVLMNLVVPGLIYMLRPKVSPTVSRNWHLATATQLALLWGWHSPPALGAAMSNPIMMLTMNASLTAAAAWFWLAIYATRATGRWRAIFALLVTGKLFCLLGALLVFAPRSLFGVMVRGLDVVPMSESLADQQLAGLVMLVVCPLIYITAGLVLASRWFLTMEAESRSDG</sequence>
<accession>A0A1I5DQF1</accession>
<evidence type="ECO:0000256" key="3">
    <source>
        <dbReference type="ARBA" id="ARBA00022692"/>
    </source>
</evidence>
<comment type="subcellular location">
    <subcellularLocation>
        <location evidence="1">Cell membrane</location>
        <topology evidence="1">Multi-pass membrane protein</topology>
    </subcellularLocation>
</comment>
<dbReference type="EMBL" id="FOVJ01000006">
    <property type="protein sequence ID" value="SFO01492.1"/>
    <property type="molecule type" value="Genomic_DNA"/>
</dbReference>
<protein>
    <submittedName>
        <fullName evidence="7">Putative membrane protein</fullName>
    </submittedName>
</protein>
<dbReference type="AlphaFoldDB" id="A0A1I5DQF1"/>
<organism evidence="7 8">
    <name type="scientific">Nitrosospira briensis</name>
    <dbReference type="NCBI Taxonomy" id="35799"/>
    <lineage>
        <taxon>Bacteria</taxon>
        <taxon>Pseudomonadati</taxon>
        <taxon>Pseudomonadota</taxon>
        <taxon>Betaproteobacteria</taxon>
        <taxon>Nitrosomonadales</taxon>
        <taxon>Nitrosomonadaceae</taxon>
        <taxon>Nitrosospira</taxon>
    </lineage>
</organism>
<feature type="transmembrane region" description="Helical" evidence="6">
    <location>
        <begin position="153"/>
        <end position="179"/>
    </location>
</feature>
<feature type="transmembrane region" description="Helical" evidence="6">
    <location>
        <begin position="16"/>
        <end position="35"/>
    </location>
</feature>
<keyword evidence="4 6" id="KW-1133">Transmembrane helix</keyword>
<proteinExistence type="predicted"/>
<keyword evidence="2" id="KW-1003">Cell membrane</keyword>
<dbReference type="GO" id="GO:0005886">
    <property type="term" value="C:plasma membrane"/>
    <property type="evidence" value="ECO:0007669"/>
    <property type="project" value="UniProtKB-SubCell"/>
</dbReference>